<proteinExistence type="predicted"/>
<name>A0A9Q0YI89_HOLLE</name>
<keyword evidence="2" id="KW-1185">Reference proteome</keyword>
<organism evidence="1 2">
    <name type="scientific">Holothuria leucospilota</name>
    <name type="common">Black long sea cucumber</name>
    <name type="synonym">Mertensiothuria leucospilota</name>
    <dbReference type="NCBI Taxonomy" id="206669"/>
    <lineage>
        <taxon>Eukaryota</taxon>
        <taxon>Metazoa</taxon>
        <taxon>Echinodermata</taxon>
        <taxon>Eleutherozoa</taxon>
        <taxon>Echinozoa</taxon>
        <taxon>Holothuroidea</taxon>
        <taxon>Aspidochirotacea</taxon>
        <taxon>Aspidochirotida</taxon>
        <taxon>Holothuriidae</taxon>
        <taxon>Holothuria</taxon>
    </lineage>
</organism>
<dbReference type="AlphaFoldDB" id="A0A9Q0YI89"/>
<dbReference type="EMBL" id="JAIZAY010000020">
    <property type="protein sequence ID" value="KAJ8023018.1"/>
    <property type="molecule type" value="Genomic_DNA"/>
</dbReference>
<sequence>MVNPFTKEDEHLIKIASGVIASYAIQKDLTGAEERGEAEVLKFFSQRLQSNEVDLFEAMEKIKLKTFTNLSTTVKTKIKTKTVSMKADRNLMARLVIGRYRNLDLKELLSFNLGPFPLSLATSNGTLAKTNKSKLLHAIEALSEDHILTSQNMVFL</sequence>
<evidence type="ECO:0000313" key="2">
    <source>
        <dbReference type="Proteomes" id="UP001152320"/>
    </source>
</evidence>
<reference evidence="1" key="1">
    <citation type="submission" date="2021-10" db="EMBL/GenBank/DDBJ databases">
        <title>Tropical sea cucumber genome reveals ecological adaptation and Cuvierian tubules defense mechanism.</title>
        <authorList>
            <person name="Chen T."/>
        </authorList>
    </citation>
    <scope>NUCLEOTIDE SEQUENCE</scope>
    <source>
        <strain evidence="1">Nanhai2018</strain>
        <tissue evidence="1">Muscle</tissue>
    </source>
</reference>
<protein>
    <submittedName>
        <fullName evidence="1">Uncharacterized protein</fullName>
    </submittedName>
</protein>
<evidence type="ECO:0000313" key="1">
    <source>
        <dbReference type="EMBL" id="KAJ8023018.1"/>
    </source>
</evidence>
<dbReference type="PANTHER" id="PTHR46704">
    <property type="entry name" value="CXC DOMAIN-CONTAINING PROTEIN-RELATED"/>
    <property type="match status" value="1"/>
</dbReference>
<dbReference type="OrthoDB" id="7387685at2759"/>
<accession>A0A9Q0YI89</accession>
<dbReference type="Proteomes" id="UP001152320">
    <property type="component" value="Chromosome 20"/>
</dbReference>
<gene>
    <name evidence="1" type="ORF">HOLleu_38079</name>
</gene>
<dbReference type="PANTHER" id="PTHR46704:SF9">
    <property type="entry name" value="BHLH DOMAIN-CONTAINING PROTEIN"/>
    <property type="match status" value="1"/>
</dbReference>
<comment type="caution">
    <text evidence="1">The sequence shown here is derived from an EMBL/GenBank/DDBJ whole genome shotgun (WGS) entry which is preliminary data.</text>
</comment>